<accession>D8TRW3</accession>
<dbReference type="OrthoDB" id="8964674at2759"/>
<name>D8TRW3_VOLCA</name>
<proteinExistence type="predicted"/>
<organism evidence="3">
    <name type="scientific">Volvox carteri f. nagariensis</name>
    <dbReference type="NCBI Taxonomy" id="3068"/>
    <lineage>
        <taxon>Eukaryota</taxon>
        <taxon>Viridiplantae</taxon>
        <taxon>Chlorophyta</taxon>
        <taxon>core chlorophytes</taxon>
        <taxon>Chlorophyceae</taxon>
        <taxon>CS clade</taxon>
        <taxon>Chlamydomonadales</taxon>
        <taxon>Volvocaceae</taxon>
        <taxon>Volvox</taxon>
    </lineage>
</organism>
<reference evidence="2 3" key="1">
    <citation type="journal article" date="2010" name="Science">
        <title>Genomic analysis of organismal complexity in the multicellular green alga Volvox carteri.</title>
        <authorList>
            <person name="Prochnik S.E."/>
            <person name="Umen J."/>
            <person name="Nedelcu A.M."/>
            <person name="Hallmann A."/>
            <person name="Miller S.M."/>
            <person name="Nishii I."/>
            <person name="Ferris P."/>
            <person name="Kuo A."/>
            <person name="Mitros T."/>
            <person name="Fritz-Laylin L.K."/>
            <person name="Hellsten U."/>
            <person name="Chapman J."/>
            <person name="Simakov O."/>
            <person name="Rensing S.A."/>
            <person name="Terry A."/>
            <person name="Pangilinan J."/>
            <person name="Kapitonov V."/>
            <person name="Jurka J."/>
            <person name="Salamov A."/>
            <person name="Shapiro H."/>
            <person name="Schmutz J."/>
            <person name="Grimwood J."/>
            <person name="Lindquist E."/>
            <person name="Lucas S."/>
            <person name="Grigoriev I.V."/>
            <person name="Schmitt R."/>
            <person name="Kirk D."/>
            <person name="Rokhsar D.S."/>
        </authorList>
    </citation>
    <scope>NUCLEOTIDE SEQUENCE [LARGE SCALE GENOMIC DNA]</scope>
    <source>
        <strain evidence="3">f. Nagariensis / Eve</strain>
    </source>
</reference>
<feature type="compositionally biased region" description="Low complexity" evidence="1">
    <location>
        <begin position="71"/>
        <end position="80"/>
    </location>
</feature>
<dbReference type="KEGG" id="vcn:VOLCADRAFT_59045"/>
<gene>
    <name evidence="2" type="ORF">VOLCADRAFT_59045</name>
</gene>
<evidence type="ECO:0000256" key="1">
    <source>
        <dbReference type="SAM" id="MobiDB-lite"/>
    </source>
</evidence>
<dbReference type="Proteomes" id="UP000001058">
    <property type="component" value="Unassembled WGS sequence"/>
</dbReference>
<feature type="region of interest" description="Disordered" evidence="1">
    <location>
        <begin position="1"/>
        <end position="83"/>
    </location>
</feature>
<sequence length="213" mass="23342">QPCNPAALQPCNPAQPCNPTTLKPHEPAALQPLPYPAKPQTTTLRTLPTPMPQPSQPSQPQCHNPTLPTCQSLQPSYPQQPSGPPITVRRLLFTAASLPLCPQSQTPQLSLPQILQATPSKYITYPKALTPKAFPLLMHGPQMDREAPFLCDPNAMNLCSFKFHDSRPFGPHLPGWTCLCCGPYLLIHAPLPKPCTFPLNALRMNEIRGLLLS</sequence>
<feature type="compositionally biased region" description="Low complexity" evidence="1">
    <location>
        <begin position="39"/>
        <end position="48"/>
    </location>
</feature>
<evidence type="ECO:0000313" key="2">
    <source>
        <dbReference type="EMBL" id="EFJ49592.1"/>
    </source>
</evidence>
<keyword evidence="3" id="KW-1185">Reference proteome</keyword>
<feature type="non-terminal residue" evidence="2">
    <location>
        <position position="1"/>
    </location>
</feature>
<evidence type="ECO:0000313" key="3">
    <source>
        <dbReference type="Proteomes" id="UP000001058"/>
    </source>
</evidence>
<dbReference type="AlphaFoldDB" id="D8TRW3"/>
<protein>
    <submittedName>
        <fullName evidence="2">Uncharacterized protein</fullName>
    </submittedName>
</protein>
<dbReference type="InParanoid" id="D8TRW3"/>
<dbReference type="GeneID" id="9618514"/>
<dbReference type="EMBL" id="GL378334">
    <property type="protein sequence ID" value="EFJ49592.1"/>
    <property type="molecule type" value="Genomic_DNA"/>
</dbReference>
<dbReference type="RefSeq" id="XP_002949099.1">
    <property type="nucleotide sequence ID" value="XM_002949053.1"/>
</dbReference>